<evidence type="ECO:0000313" key="2">
    <source>
        <dbReference type="EMBL" id="MBP5856973.1"/>
    </source>
</evidence>
<accession>A0A8J7SIB6</accession>
<evidence type="ECO:0000259" key="1">
    <source>
        <dbReference type="Pfam" id="PF10135"/>
    </source>
</evidence>
<feature type="domain" description="Flagellar protein FlgJ N-terminal" evidence="1">
    <location>
        <begin position="50"/>
        <end position="96"/>
    </location>
</feature>
<evidence type="ECO:0000313" key="3">
    <source>
        <dbReference type="Proteomes" id="UP000672602"/>
    </source>
</evidence>
<reference evidence="2" key="1">
    <citation type="submission" date="2021-04" db="EMBL/GenBank/DDBJ databases">
        <authorList>
            <person name="Zhang D.-C."/>
        </authorList>
    </citation>
    <scope>NUCLEOTIDE SEQUENCE</scope>
    <source>
        <strain evidence="2">CGMCC 1.15697</strain>
    </source>
</reference>
<name>A0A8J7SIB6_9PROT</name>
<protein>
    <submittedName>
        <fullName evidence="2">Rod-binding protein</fullName>
    </submittedName>
</protein>
<dbReference type="Pfam" id="PF10135">
    <property type="entry name" value="Rod-binding"/>
    <property type="match status" value="1"/>
</dbReference>
<proteinExistence type="predicted"/>
<dbReference type="EMBL" id="JAGMWN010000003">
    <property type="protein sequence ID" value="MBP5856973.1"/>
    <property type="molecule type" value="Genomic_DNA"/>
</dbReference>
<dbReference type="RefSeq" id="WP_210681547.1">
    <property type="nucleotide sequence ID" value="NZ_JAGMWN010000003.1"/>
</dbReference>
<dbReference type="InterPro" id="IPR019301">
    <property type="entry name" value="Flagellar_prot_FlgJ_N"/>
</dbReference>
<keyword evidence="3" id="KW-1185">Reference proteome</keyword>
<comment type="caution">
    <text evidence="2">The sequence shown here is derived from an EMBL/GenBank/DDBJ whole genome shotgun (WGS) entry which is preliminary data.</text>
</comment>
<dbReference type="Proteomes" id="UP000672602">
    <property type="component" value="Unassembled WGS sequence"/>
</dbReference>
<dbReference type="AlphaFoldDB" id="A0A8J7SIB6"/>
<organism evidence="2 3">
    <name type="scientific">Marivibrio halodurans</name>
    <dbReference type="NCBI Taxonomy" id="2039722"/>
    <lineage>
        <taxon>Bacteria</taxon>
        <taxon>Pseudomonadati</taxon>
        <taxon>Pseudomonadota</taxon>
        <taxon>Alphaproteobacteria</taxon>
        <taxon>Rhodospirillales</taxon>
        <taxon>Rhodospirillaceae</taxon>
        <taxon>Marivibrio</taxon>
    </lineage>
</organism>
<sequence>MENGTGPIDAALALASASRKTATPKATDDIDKAREAAVEFEAVFIAQMLKPMFEDLETNGLFGGGNAEEMNRSMMLDEYGKQIAKSGGIGLADQVMAEILKIQEMQ</sequence>
<gene>
    <name evidence="2" type="ORF">KAJ83_08130</name>
</gene>